<reference evidence="2" key="2">
    <citation type="submission" date="2021-04" db="EMBL/GenBank/DDBJ databases">
        <authorList>
            <person name="Gilroy R."/>
        </authorList>
    </citation>
    <scope>NUCLEOTIDE SEQUENCE</scope>
    <source>
        <strain evidence="2">ChiSxjej1B13-11774</strain>
    </source>
</reference>
<keyword evidence="2" id="KW-0012">Acyltransferase</keyword>
<evidence type="ECO:0000259" key="1">
    <source>
        <dbReference type="PROSITE" id="PS51186"/>
    </source>
</evidence>
<keyword evidence="2" id="KW-0808">Transferase</keyword>
<feature type="domain" description="N-acetyltransferase" evidence="1">
    <location>
        <begin position="35"/>
        <end position="180"/>
    </location>
</feature>
<proteinExistence type="predicted"/>
<dbReference type="Pfam" id="PF13302">
    <property type="entry name" value="Acetyltransf_3"/>
    <property type="match status" value="1"/>
</dbReference>
<dbReference type="SUPFAM" id="SSF55729">
    <property type="entry name" value="Acyl-CoA N-acyltransferases (Nat)"/>
    <property type="match status" value="1"/>
</dbReference>
<dbReference type="InterPro" id="IPR016181">
    <property type="entry name" value="Acyl_CoA_acyltransferase"/>
</dbReference>
<dbReference type="CDD" id="cd04301">
    <property type="entry name" value="NAT_SF"/>
    <property type="match status" value="1"/>
</dbReference>
<protein>
    <submittedName>
        <fullName evidence="2">GNAT family N-acetyltransferase</fullName>
        <ecNumber evidence="2">2.3.1.-</ecNumber>
    </submittedName>
</protein>
<dbReference type="GO" id="GO:0016747">
    <property type="term" value="F:acyltransferase activity, transferring groups other than amino-acyl groups"/>
    <property type="evidence" value="ECO:0007669"/>
    <property type="project" value="InterPro"/>
</dbReference>
<gene>
    <name evidence="2" type="ORF">H9811_02340</name>
</gene>
<dbReference type="EMBL" id="DXBP01000017">
    <property type="protein sequence ID" value="HIZ41380.1"/>
    <property type="molecule type" value="Genomic_DNA"/>
</dbReference>
<name>A0A9D2EQ04_9FIRM</name>
<evidence type="ECO:0000313" key="3">
    <source>
        <dbReference type="Proteomes" id="UP000824048"/>
    </source>
</evidence>
<sequence>MEQMLLVRCAPDYAAQIASYRQECLDTGSRMDGCGPLRRMEDPMDWVRWCQSWDTDGALPTDMDWVRTTQFLYIRASDNKMVGTIQVRHTLNQMLAAYGGHIGYSVRPSERRKGYAARMLREVLPFCRQLGLSRVLITCTPDNEASRRVILSAGGVYESTVFEADRNRELERYWIDLTPQTKKREKPGEKSEKSD</sequence>
<dbReference type="PROSITE" id="PS51186">
    <property type="entry name" value="GNAT"/>
    <property type="match status" value="1"/>
</dbReference>
<evidence type="ECO:0000313" key="2">
    <source>
        <dbReference type="EMBL" id="HIZ41380.1"/>
    </source>
</evidence>
<organism evidence="2 3">
    <name type="scientific">Candidatus Gemmiger excrementigallinarum</name>
    <dbReference type="NCBI Taxonomy" id="2838609"/>
    <lineage>
        <taxon>Bacteria</taxon>
        <taxon>Bacillati</taxon>
        <taxon>Bacillota</taxon>
        <taxon>Clostridia</taxon>
        <taxon>Eubacteriales</taxon>
        <taxon>Gemmiger</taxon>
    </lineage>
</organism>
<comment type="caution">
    <text evidence="2">The sequence shown here is derived from an EMBL/GenBank/DDBJ whole genome shotgun (WGS) entry which is preliminary data.</text>
</comment>
<dbReference type="Proteomes" id="UP000824048">
    <property type="component" value="Unassembled WGS sequence"/>
</dbReference>
<dbReference type="EC" id="2.3.1.-" evidence="2"/>
<reference evidence="2" key="1">
    <citation type="journal article" date="2021" name="PeerJ">
        <title>Extensive microbial diversity within the chicken gut microbiome revealed by metagenomics and culture.</title>
        <authorList>
            <person name="Gilroy R."/>
            <person name="Ravi A."/>
            <person name="Getino M."/>
            <person name="Pursley I."/>
            <person name="Horton D.L."/>
            <person name="Alikhan N.F."/>
            <person name="Baker D."/>
            <person name="Gharbi K."/>
            <person name="Hall N."/>
            <person name="Watson M."/>
            <person name="Adriaenssens E.M."/>
            <person name="Foster-Nyarko E."/>
            <person name="Jarju S."/>
            <person name="Secka A."/>
            <person name="Antonio M."/>
            <person name="Oren A."/>
            <person name="Chaudhuri R.R."/>
            <person name="La Ragione R."/>
            <person name="Hildebrand F."/>
            <person name="Pallen M.J."/>
        </authorList>
    </citation>
    <scope>NUCLEOTIDE SEQUENCE</scope>
    <source>
        <strain evidence="2">ChiSxjej1B13-11774</strain>
    </source>
</reference>
<accession>A0A9D2EQ04</accession>
<dbReference type="InterPro" id="IPR000182">
    <property type="entry name" value="GNAT_dom"/>
</dbReference>
<dbReference type="PANTHER" id="PTHR39173:SF1">
    <property type="entry name" value="ACETYLTRANSFERASE"/>
    <property type="match status" value="1"/>
</dbReference>
<dbReference type="Gene3D" id="3.40.630.30">
    <property type="match status" value="1"/>
</dbReference>
<dbReference type="AlphaFoldDB" id="A0A9D2EQ04"/>
<dbReference type="PANTHER" id="PTHR39173">
    <property type="entry name" value="ACETYLTRANSFERASE"/>
    <property type="match status" value="1"/>
</dbReference>